<feature type="region of interest" description="Disordered" evidence="1">
    <location>
        <begin position="96"/>
        <end position="117"/>
    </location>
</feature>
<accession>A0A9P5X5E6</accession>
<protein>
    <submittedName>
        <fullName evidence="2">Uncharacterized protein</fullName>
    </submittedName>
</protein>
<evidence type="ECO:0000313" key="3">
    <source>
        <dbReference type="Proteomes" id="UP000807342"/>
    </source>
</evidence>
<proteinExistence type="predicted"/>
<evidence type="ECO:0000256" key="1">
    <source>
        <dbReference type="SAM" id="MobiDB-lite"/>
    </source>
</evidence>
<organism evidence="2 3">
    <name type="scientific">Macrolepiota fuliginosa MF-IS2</name>
    <dbReference type="NCBI Taxonomy" id="1400762"/>
    <lineage>
        <taxon>Eukaryota</taxon>
        <taxon>Fungi</taxon>
        <taxon>Dikarya</taxon>
        <taxon>Basidiomycota</taxon>
        <taxon>Agaricomycotina</taxon>
        <taxon>Agaricomycetes</taxon>
        <taxon>Agaricomycetidae</taxon>
        <taxon>Agaricales</taxon>
        <taxon>Agaricineae</taxon>
        <taxon>Agaricaceae</taxon>
        <taxon>Macrolepiota</taxon>
    </lineage>
</organism>
<dbReference type="Proteomes" id="UP000807342">
    <property type="component" value="Unassembled WGS sequence"/>
</dbReference>
<dbReference type="EMBL" id="MU151341">
    <property type="protein sequence ID" value="KAF9444889.1"/>
    <property type="molecule type" value="Genomic_DNA"/>
</dbReference>
<evidence type="ECO:0000313" key="2">
    <source>
        <dbReference type="EMBL" id="KAF9444889.1"/>
    </source>
</evidence>
<sequence>MAELWIRNMWVPLKADSLFSHIPKEHRSMMVQLCKDRDGDMSTWKLAQKPFHANWDASYILSHGQHKCFCWYYPSVRMFKLRPDPKYPYAEHLTTERPTTGCPTTEPPIAERGEPISNNTSRTLMQSIRFWKTPASRRLVR</sequence>
<gene>
    <name evidence="2" type="ORF">P691DRAFT_763006</name>
</gene>
<comment type="caution">
    <text evidence="2">The sequence shown here is derived from an EMBL/GenBank/DDBJ whole genome shotgun (WGS) entry which is preliminary data.</text>
</comment>
<reference evidence="2" key="1">
    <citation type="submission" date="2020-11" db="EMBL/GenBank/DDBJ databases">
        <authorList>
            <consortium name="DOE Joint Genome Institute"/>
            <person name="Ahrendt S."/>
            <person name="Riley R."/>
            <person name="Andreopoulos W."/>
            <person name="Labutti K."/>
            <person name="Pangilinan J."/>
            <person name="Ruiz-Duenas F.J."/>
            <person name="Barrasa J.M."/>
            <person name="Sanchez-Garcia M."/>
            <person name="Camarero S."/>
            <person name="Miyauchi S."/>
            <person name="Serrano A."/>
            <person name="Linde D."/>
            <person name="Babiker R."/>
            <person name="Drula E."/>
            <person name="Ayuso-Fernandez I."/>
            <person name="Pacheco R."/>
            <person name="Padilla G."/>
            <person name="Ferreira P."/>
            <person name="Barriuso J."/>
            <person name="Kellner H."/>
            <person name="Castanera R."/>
            <person name="Alfaro M."/>
            <person name="Ramirez L."/>
            <person name="Pisabarro A.G."/>
            <person name="Kuo A."/>
            <person name="Tritt A."/>
            <person name="Lipzen A."/>
            <person name="He G."/>
            <person name="Yan M."/>
            <person name="Ng V."/>
            <person name="Cullen D."/>
            <person name="Martin F."/>
            <person name="Rosso M.-N."/>
            <person name="Henrissat B."/>
            <person name="Hibbett D."/>
            <person name="Martinez A.T."/>
            <person name="Grigoriev I.V."/>
        </authorList>
    </citation>
    <scope>NUCLEOTIDE SEQUENCE</scope>
    <source>
        <strain evidence="2">MF-IS2</strain>
    </source>
</reference>
<dbReference type="AlphaFoldDB" id="A0A9P5X5E6"/>
<keyword evidence="3" id="KW-1185">Reference proteome</keyword>
<feature type="compositionally biased region" description="Low complexity" evidence="1">
    <location>
        <begin position="96"/>
        <end position="108"/>
    </location>
</feature>
<name>A0A9P5X5E6_9AGAR</name>